<dbReference type="InterPro" id="IPR010980">
    <property type="entry name" value="Cyt_c/b562"/>
</dbReference>
<keyword evidence="1" id="KW-0813">Transport</keyword>
<sequence length="143" mass="15387">MKRVIFMCTCLAATAVAAHQGVQNPTVKARMDNMSAIAENVKTLGSMAKGQTTFDQASARDAALAIATHAVETTTLFQDPATDPKSEARAEIWENFEDFTAKADELEMVARQLSNSISVKADLGVAMKDLGATCKSCHADYRK</sequence>
<dbReference type="Proteomes" id="UP001368270">
    <property type="component" value="Unassembled WGS sequence"/>
</dbReference>
<accession>A0ABU8QKL7</accession>
<evidence type="ECO:0000313" key="8">
    <source>
        <dbReference type="Proteomes" id="UP001368270"/>
    </source>
</evidence>
<dbReference type="PIRSF" id="PIRSF000027">
    <property type="entry name" value="Cytc_c_prime"/>
    <property type="match status" value="1"/>
</dbReference>
<keyword evidence="4" id="KW-0249">Electron transport</keyword>
<keyword evidence="6" id="KW-0732">Signal</keyword>
<protein>
    <submittedName>
        <fullName evidence="7">Cytochrome c</fullName>
    </submittedName>
</protein>
<dbReference type="InterPro" id="IPR002321">
    <property type="entry name" value="Cyt_c_II"/>
</dbReference>
<feature type="signal peptide" evidence="6">
    <location>
        <begin position="1"/>
        <end position="17"/>
    </location>
</feature>
<keyword evidence="3" id="KW-0479">Metal-binding</keyword>
<evidence type="ECO:0000256" key="1">
    <source>
        <dbReference type="ARBA" id="ARBA00022448"/>
    </source>
</evidence>
<evidence type="ECO:0000256" key="6">
    <source>
        <dbReference type="SAM" id="SignalP"/>
    </source>
</evidence>
<evidence type="ECO:0000256" key="3">
    <source>
        <dbReference type="ARBA" id="ARBA00022723"/>
    </source>
</evidence>
<keyword evidence="5" id="KW-0408">Iron</keyword>
<feature type="chain" id="PRO_5045884610" evidence="6">
    <location>
        <begin position="18"/>
        <end position="143"/>
    </location>
</feature>
<dbReference type="RefSeq" id="WP_339404596.1">
    <property type="nucleotide sequence ID" value="NZ_JBBGAZ010000014.1"/>
</dbReference>
<evidence type="ECO:0000256" key="4">
    <source>
        <dbReference type="ARBA" id="ARBA00022982"/>
    </source>
</evidence>
<dbReference type="Pfam" id="PF01322">
    <property type="entry name" value="Cytochrom_C_2"/>
    <property type="match status" value="1"/>
</dbReference>
<comment type="caution">
    <text evidence="7">The sequence shown here is derived from an EMBL/GenBank/DDBJ whole genome shotgun (WGS) entry which is preliminary data.</text>
</comment>
<dbReference type="InterPro" id="IPR012127">
    <property type="entry name" value="Cyt_c_prime"/>
</dbReference>
<proteinExistence type="predicted"/>
<keyword evidence="8" id="KW-1185">Reference proteome</keyword>
<dbReference type="Gene3D" id="1.20.120.10">
    <property type="entry name" value="Cytochrome c/b562"/>
    <property type="match status" value="1"/>
</dbReference>
<evidence type="ECO:0000313" key="7">
    <source>
        <dbReference type="EMBL" id="MEJ5219942.1"/>
    </source>
</evidence>
<evidence type="ECO:0000256" key="2">
    <source>
        <dbReference type="ARBA" id="ARBA00022617"/>
    </source>
</evidence>
<keyword evidence="2" id="KW-0349">Heme</keyword>
<organism evidence="7 8">
    <name type="scientific">Cognatishimia coralii</name>
    <dbReference type="NCBI Taxonomy" id="3083254"/>
    <lineage>
        <taxon>Bacteria</taxon>
        <taxon>Pseudomonadati</taxon>
        <taxon>Pseudomonadota</taxon>
        <taxon>Alphaproteobacteria</taxon>
        <taxon>Rhodobacterales</taxon>
        <taxon>Paracoccaceae</taxon>
        <taxon>Cognatishimia</taxon>
    </lineage>
</organism>
<dbReference type="EMBL" id="JBBGAZ010000014">
    <property type="protein sequence ID" value="MEJ5219942.1"/>
    <property type="molecule type" value="Genomic_DNA"/>
</dbReference>
<reference evidence="7 8" key="1">
    <citation type="submission" date="2024-03" db="EMBL/GenBank/DDBJ databases">
        <title>Cognatishimia coralii sp. nov., a marine bacterium isolated from coral surrounding seawater.</title>
        <authorList>
            <person name="Liu X."/>
            <person name="Liu S."/>
            <person name="Sun H."/>
            <person name="Zhang Y."/>
        </authorList>
    </citation>
    <scope>NUCLEOTIDE SEQUENCE [LARGE SCALE GENOMIC DNA]</scope>
    <source>
        <strain evidence="7 8">D5M38</strain>
    </source>
</reference>
<name>A0ABU8QKL7_9RHOB</name>
<evidence type="ECO:0000256" key="5">
    <source>
        <dbReference type="ARBA" id="ARBA00023004"/>
    </source>
</evidence>
<dbReference type="PROSITE" id="PS51009">
    <property type="entry name" value="CYTCII"/>
    <property type="match status" value="1"/>
</dbReference>
<gene>
    <name evidence="7" type="ORF">WG622_16930</name>
</gene>
<dbReference type="SUPFAM" id="SSF47175">
    <property type="entry name" value="Cytochromes"/>
    <property type="match status" value="1"/>
</dbReference>